<gene>
    <name evidence="1" type="ORF">C8R41DRAFT_869278</name>
</gene>
<reference evidence="1" key="1">
    <citation type="submission" date="2022-08" db="EMBL/GenBank/DDBJ databases">
        <title>A Global Phylogenomic Analysis of the Shiitake Genus Lentinula.</title>
        <authorList>
            <consortium name="DOE Joint Genome Institute"/>
            <person name="Sierra-Patev S."/>
            <person name="Min B."/>
            <person name="Naranjo-Ortiz M."/>
            <person name="Looney B."/>
            <person name="Konkel Z."/>
            <person name="Slot J.C."/>
            <person name="Sakamoto Y."/>
            <person name="Steenwyk J.L."/>
            <person name="Rokas A."/>
            <person name="Carro J."/>
            <person name="Camarero S."/>
            <person name="Ferreira P."/>
            <person name="Molpeceres G."/>
            <person name="Ruiz-Duenas F.J."/>
            <person name="Serrano A."/>
            <person name="Henrissat B."/>
            <person name="Drula E."/>
            <person name="Hughes K.W."/>
            <person name="Mata J.L."/>
            <person name="Ishikawa N.K."/>
            <person name="Vargas-Isla R."/>
            <person name="Ushijima S."/>
            <person name="Smith C.A."/>
            <person name="Ahrendt S."/>
            <person name="Andreopoulos W."/>
            <person name="He G."/>
            <person name="Labutti K."/>
            <person name="Lipzen A."/>
            <person name="Ng V."/>
            <person name="Riley R."/>
            <person name="Sandor L."/>
            <person name="Barry K."/>
            <person name="Martinez A.T."/>
            <person name="Xiao Y."/>
            <person name="Gibbons J.G."/>
            <person name="Terashima K."/>
            <person name="Grigoriev I.V."/>
            <person name="Hibbett D.S."/>
        </authorList>
    </citation>
    <scope>NUCLEOTIDE SEQUENCE</scope>
    <source>
        <strain evidence="1">RHP3577 ss4</strain>
    </source>
</reference>
<comment type="caution">
    <text evidence="1">The sequence shown here is derived from an EMBL/GenBank/DDBJ whole genome shotgun (WGS) entry which is preliminary data.</text>
</comment>
<accession>A0ABQ8V904</accession>
<dbReference type="Proteomes" id="UP001150217">
    <property type="component" value="Unassembled WGS sequence"/>
</dbReference>
<sequence length="194" mass="22081">MSVTVREVWYDYEYHRGMYSEVLERFERQPRDPNVAYELAWAYSVADARPVPPGAEPLAAFPLECYDLLALLPGGVLSSLPSVSISTAIGWNPGLTRKFASERDRPVVMFQEGDGATESRIVVYLGGYQFFSFATLTKAVTFLYEFWHTDPTGDQCDSADFGMRWVRDNLILEYDRGSGHRDGIERGWNWLESV</sequence>
<organism evidence="1 2">
    <name type="scientific">Lentinula lateritia</name>
    <dbReference type="NCBI Taxonomy" id="40482"/>
    <lineage>
        <taxon>Eukaryota</taxon>
        <taxon>Fungi</taxon>
        <taxon>Dikarya</taxon>
        <taxon>Basidiomycota</taxon>
        <taxon>Agaricomycotina</taxon>
        <taxon>Agaricomycetes</taxon>
        <taxon>Agaricomycetidae</taxon>
        <taxon>Agaricales</taxon>
        <taxon>Marasmiineae</taxon>
        <taxon>Omphalotaceae</taxon>
        <taxon>Lentinula</taxon>
    </lineage>
</organism>
<keyword evidence="2" id="KW-1185">Reference proteome</keyword>
<dbReference type="EMBL" id="JANVFT010000063">
    <property type="protein sequence ID" value="KAJ4479470.1"/>
    <property type="molecule type" value="Genomic_DNA"/>
</dbReference>
<name>A0ABQ8V904_9AGAR</name>
<protein>
    <submittedName>
        <fullName evidence="1">Uncharacterized protein</fullName>
    </submittedName>
</protein>
<proteinExistence type="predicted"/>
<evidence type="ECO:0000313" key="2">
    <source>
        <dbReference type="Proteomes" id="UP001150217"/>
    </source>
</evidence>
<evidence type="ECO:0000313" key="1">
    <source>
        <dbReference type="EMBL" id="KAJ4479470.1"/>
    </source>
</evidence>